<dbReference type="GeneID" id="87821942"/>
<dbReference type="SUPFAM" id="SSF56281">
    <property type="entry name" value="Metallo-hydrolase/oxidoreductase"/>
    <property type="match status" value="1"/>
</dbReference>
<dbReference type="GO" id="GO:0005737">
    <property type="term" value="C:cytoplasm"/>
    <property type="evidence" value="ECO:0007669"/>
    <property type="project" value="TreeGrafter"/>
</dbReference>
<dbReference type="RefSeq" id="XP_062640757.1">
    <property type="nucleotide sequence ID" value="XM_062785329.1"/>
</dbReference>
<organism evidence="3 4">
    <name type="scientific">Dichotomopilus funicola</name>
    <dbReference type="NCBI Taxonomy" id="1934379"/>
    <lineage>
        <taxon>Eukaryota</taxon>
        <taxon>Fungi</taxon>
        <taxon>Dikarya</taxon>
        <taxon>Ascomycota</taxon>
        <taxon>Pezizomycotina</taxon>
        <taxon>Sordariomycetes</taxon>
        <taxon>Sordariomycetidae</taxon>
        <taxon>Sordariales</taxon>
        <taxon>Chaetomiaceae</taxon>
        <taxon>Dichotomopilus</taxon>
    </lineage>
</organism>
<dbReference type="InterPro" id="IPR001279">
    <property type="entry name" value="Metallo-B-lactamas"/>
</dbReference>
<dbReference type="AlphaFoldDB" id="A0AAN6VAI7"/>
<name>A0AAN6VAI7_9PEZI</name>
<dbReference type="Proteomes" id="UP001302676">
    <property type="component" value="Unassembled WGS sequence"/>
</dbReference>
<feature type="compositionally biased region" description="Basic and acidic residues" evidence="1">
    <location>
        <begin position="95"/>
        <end position="106"/>
    </location>
</feature>
<dbReference type="PANTHER" id="PTHR15032:SF27">
    <property type="entry name" value="N-ACYL-PHOSPHATIDYLETHANOLAMINE-HYDROLYZING PHOSPHOLIPASE D"/>
    <property type="match status" value="1"/>
</dbReference>
<reference evidence="3" key="1">
    <citation type="journal article" date="2023" name="Mol. Phylogenet. Evol.">
        <title>Genome-scale phylogeny and comparative genomics of the fungal order Sordariales.</title>
        <authorList>
            <person name="Hensen N."/>
            <person name="Bonometti L."/>
            <person name="Westerberg I."/>
            <person name="Brannstrom I.O."/>
            <person name="Guillou S."/>
            <person name="Cros-Aarteil S."/>
            <person name="Calhoun S."/>
            <person name="Haridas S."/>
            <person name="Kuo A."/>
            <person name="Mondo S."/>
            <person name="Pangilinan J."/>
            <person name="Riley R."/>
            <person name="LaButti K."/>
            <person name="Andreopoulos B."/>
            <person name="Lipzen A."/>
            <person name="Chen C."/>
            <person name="Yan M."/>
            <person name="Daum C."/>
            <person name="Ng V."/>
            <person name="Clum A."/>
            <person name="Steindorff A."/>
            <person name="Ohm R.A."/>
            <person name="Martin F."/>
            <person name="Silar P."/>
            <person name="Natvig D.O."/>
            <person name="Lalanne C."/>
            <person name="Gautier V."/>
            <person name="Ament-Velasquez S.L."/>
            <person name="Kruys A."/>
            <person name="Hutchinson M.I."/>
            <person name="Powell A.J."/>
            <person name="Barry K."/>
            <person name="Miller A.N."/>
            <person name="Grigoriev I.V."/>
            <person name="Debuchy R."/>
            <person name="Gladieux P."/>
            <person name="Hiltunen Thoren M."/>
            <person name="Johannesson H."/>
        </authorList>
    </citation>
    <scope>NUCLEOTIDE SEQUENCE</scope>
    <source>
        <strain evidence="3">CBS 141.50</strain>
    </source>
</reference>
<dbReference type="GO" id="GO:0070292">
    <property type="term" value="P:N-acylphosphatidylethanolamine metabolic process"/>
    <property type="evidence" value="ECO:0007669"/>
    <property type="project" value="TreeGrafter"/>
</dbReference>
<protein>
    <submittedName>
        <fullName evidence="3">Beta-lactamase superfamily domain-containing protein</fullName>
    </submittedName>
</protein>
<dbReference type="Pfam" id="PF12706">
    <property type="entry name" value="Lactamase_B_2"/>
    <property type="match status" value="1"/>
</dbReference>
<evidence type="ECO:0000259" key="2">
    <source>
        <dbReference type="Pfam" id="PF12706"/>
    </source>
</evidence>
<proteinExistence type="predicted"/>
<dbReference type="PANTHER" id="PTHR15032">
    <property type="entry name" value="N-ACYL-PHOSPHATIDYLETHANOLAMINE-HYDROLYZING PHOSPHOLIPASE D"/>
    <property type="match status" value="1"/>
</dbReference>
<comment type="caution">
    <text evidence="3">The sequence shown here is derived from an EMBL/GenBank/DDBJ whole genome shotgun (WGS) entry which is preliminary data.</text>
</comment>
<dbReference type="GO" id="GO:0070290">
    <property type="term" value="F:N-acylphosphatidylethanolamine-specific phospholipase D activity"/>
    <property type="evidence" value="ECO:0007669"/>
    <property type="project" value="TreeGrafter"/>
</dbReference>
<dbReference type="Gene3D" id="3.60.15.10">
    <property type="entry name" value="Ribonuclease Z/Hydroxyacylglutathione hydrolase-like"/>
    <property type="match status" value="1"/>
</dbReference>
<feature type="region of interest" description="Disordered" evidence="1">
    <location>
        <begin position="83"/>
        <end position="112"/>
    </location>
</feature>
<evidence type="ECO:0000313" key="3">
    <source>
        <dbReference type="EMBL" id="KAK4147386.1"/>
    </source>
</evidence>
<sequence>MFPLSNTVRAPPTAEPPAHHVLYLPDSEQQQNLTAQRADVTQHDTDIAGFRNPWPSWHKHTRAELLQSLQWGELNDGCVELAASHLPDSPTPPPKPDEKRRPRFGDINDWPNSPGAKAVQLLQVQTPDFSFPSGSKAKATWLGHAGVLVQLPPLDSPNGPPVRVLFDPLFSSRASPSTFFGPVRSYPPPCTIEDLPPIHIVAISHNHFDHMSAEALISIYNQNLTTLRFFVPLGNKHFLISWGIPSDRIIELDWWDSVQLGAQTPSSTASLKIHCTPAQHNSFRYSGDTNLALWSSWYIEYLPSDPHHIHGPKPYRVFFGGDTGYQFHPSPAWPPSPANPHPDIPAEDETTYPPCPAFAEIRDRIGPPDLLLLPVSVGATFSYLRSFVPLPNWVNPFPRHTAGVTGANHMPAWDAVRVMREMVGLGVGDKRGSGSDAGEGTGKEAVAMAVHWGTFVPDPEEVLHTLGSLEWACQQQGVKFVRELGEAEDREGSSEGSRGLRFAAVNHGGSVCI</sequence>
<accession>A0AAN6VAI7</accession>
<gene>
    <name evidence="3" type="ORF">C8A04DRAFT_9034</name>
</gene>
<dbReference type="InterPro" id="IPR036866">
    <property type="entry name" value="RibonucZ/Hydroxyglut_hydro"/>
</dbReference>
<evidence type="ECO:0000313" key="4">
    <source>
        <dbReference type="Proteomes" id="UP001302676"/>
    </source>
</evidence>
<dbReference type="GO" id="GO:0070291">
    <property type="term" value="P:N-acylethanolamine metabolic process"/>
    <property type="evidence" value="ECO:0007669"/>
    <property type="project" value="TreeGrafter"/>
</dbReference>
<evidence type="ECO:0000256" key="1">
    <source>
        <dbReference type="SAM" id="MobiDB-lite"/>
    </source>
</evidence>
<reference evidence="3" key="2">
    <citation type="submission" date="2023-05" db="EMBL/GenBank/DDBJ databases">
        <authorList>
            <consortium name="Lawrence Berkeley National Laboratory"/>
            <person name="Steindorff A."/>
            <person name="Hensen N."/>
            <person name="Bonometti L."/>
            <person name="Westerberg I."/>
            <person name="Brannstrom I.O."/>
            <person name="Guillou S."/>
            <person name="Cros-Aarteil S."/>
            <person name="Calhoun S."/>
            <person name="Haridas S."/>
            <person name="Kuo A."/>
            <person name="Mondo S."/>
            <person name="Pangilinan J."/>
            <person name="Riley R."/>
            <person name="Labutti K."/>
            <person name="Andreopoulos B."/>
            <person name="Lipzen A."/>
            <person name="Chen C."/>
            <person name="Yanf M."/>
            <person name="Daum C."/>
            <person name="Ng V."/>
            <person name="Clum A."/>
            <person name="Ohm R."/>
            <person name="Martin F."/>
            <person name="Silar P."/>
            <person name="Natvig D."/>
            <person name="Lalanne C."/>
            <person name="Gautier V."/>
            <person name="Ament-Velasquez S.L."/>
            <person name="Kruys A."/>
            <person name="Hutchinson M.I."/>
            <person name="Powell A.J."/>
            <person name="Barry K."/>
            <person name="Miller A.N."/>
            <person name="Grigoriev I.V."/>
            <person name="Debuchy R."/>
            <person name="Gladieux P."/>
            <person name="Thoren M.H."/>
            <person name="Johannesson H."/>
        </authorList>
    </citation>
    <scope>NUCLEOTIDE SEQUENCE</scope>
    <source>
        <strain evidence="3">CBS 141.50</strain>
    </source>
</reference>
<feature type="domain" description="Metallo-beta-lactamase" evidence="2">
    <location>
        <begin position="163"/>
        <end position="325"/>
    </location>
</feature>
<keyword evidence="4" id="KW-1185">Reference proteome</keyword>
<dbReference type="EMBL" id="MU853556">
    <property type="protein sequence ID" value="KAK4147386.1"/>
    <property type="molecule type" value="Genomic_DNA"/>
</dbReference>